<feature type="domain" description="Glycoside hydrolase family 5" evidence="6">
    <location>
        <begin position="119"/>
        <end position="191"/>
    </location>
</feature>
<evidence type="ECO:0000259" key="6">
    <source>
        <dbReference type="Pfam" id="PF00150"/>
    </source>
</evidence>
<comment type="similarity">
    <text evidence="1 4">Belongs to the glycosyl hydrolase 5 (cellulase A) family.</text>
</comment>
<keyword evidence="8" id="KW-1185">Reference proteome</keyword>
<evidence type="ECO:0000256" key="2">
    <source>
        <dbReference type="ARBA" id="ARBA00022801"/>
    </source>
</evidence>
<dbReference type="PANTHER" id="PTHR31308:SF3">
    <property type="entry name" value="ENDOGLYCOCERAMIDASE"/>
    <property type="match status" value="1"/>
</dbReference>
<dbReference type="Pfam" id="PF00150">
    <property type="entry name" value="Cellulase"/>
    <property type="match status" value="2"/>
</dbReference>
<evidence type="ECO:0000256" key="1">
    <source>
        <dbReference type="ARBA" id="ARBA00005641"/>
    </source>
</evidence>
<gene>
    <name evidence="7" type="ORF">AB1Y20_022288</name>
</gene>
<dbReference type="PANTHER" id="PTHR31308">
    <property type="match status" value="1"/>
</dbReference>
<dbReference type="Proteomes" id="UP001515480">
    <property type="component" value="Unassembled WGS sequence"/>
</dbReference>
<dbReference type="GO" id="GO:0000272">
    <property type="term" value="P:polysaccharide catabolic process"/>
    <property type="evidence" value="ECO:0007669"/>
    <property type="project" value="InterPro"/>
</dbReference>
<sequence>MLVRQDSIAAFHPPSTSPLSLHAERTTGDSRPPVHKAATPHPVAMAQMLLPLLLGAAHAFSPRASAPRAVRVVGKHWVNATTGEPLLLKGPNVVVKGSPWLPRVEGRTVCNDTAHATCETFNEADAVHITRTMGWNAIRLGVAWPGAQPADAPALDAAFVANLRAILRLCEAHGIHVILDMHGDMVGSANCGWGVPMWLSQQAAPQLIGKPLRTALPYSLLAPFTDEFKIQTSCGDNESRWAEHAADPDYNLLNGCCAELNGEANHPAVGFSTLAQETMGYLLREGKGRDAFVRYWRLLAEAVADYPAAVGFELINEPMSLERGAMFETWEAVNDAVVEVVPDMSVGVMDLGEGAVLPWWFAKVDPGIDIPWSAKEWLKRSSNLFYAWHWYGDPKDPAEAVKTVLTLQDEWNISSMLTETMSCDAIKAAESAGISWSYWHYSQYCNTATAYGGKLPPNNFGACILGWGGGTSSKVC</sequence>
<evidence type="ECO:0000313" key="7">
    <source>
        <dbReference type="EMBL" id="KAL1520719.1"/>
    </source>
</evidence>
<evidence type="ECO:0000256" key="4">
    <source>
        <dbReference type="RuleBase" id="RU361153"/>
    </source>
</evidence>
<evidence type="ECO:0000256" key="5">
    <source>
        <dbReference type="SAM" id="MobiDB-lite"/>
    </source>
</evidence>
<feature type="region of interest" description="Disordered" evidence="5">
    <location>
        <begin position="11"/>
        <end position="36"/>
    </location>
</feature>
<comment type="caution">
    <text evidence="7">The sequence shown here is derived from an EMBL/GenBank/DDBJ whole genome shotgun (WGS) entry which is preliminary data.</text>
</comment>
<dbReference type="SUPFAM" id="SSF51445">
    <property type="entry name" value="(Trans)glycosidases"/>
    <property type="match status" value="1"/>
</dbReference>
<dbReference type="AlphaFoldDB" id="A0AB34JJ63"/>
<evidence type="ECO:0000256" key="3">
    <source>
        <dbReference type="ARBA" id="ARBA00023295"/>
    </source>
</evidence>
<keyword evidence="2 4" id="KW-0378">Hydrolase</keyword>
<dbReference type="EMBL" id="JBGBPQ010000008">
    <property type="protein sequence ID" value="KAL1520719.1"/>
    <property type="molecule type" value="Genomic_DNA"/>
</dbReference>
<proteinExistence type="inferred from homology"/>
<protein>
    <recommendedName>
        <fullName evidence="6">Glycoside hydrolase family 5 domain-containing protein</fullName>
    </recommendedName>
</protein>
<feature type="domain" description="Glycoside hydrolase family 5" evidence="6">
    <location>
        <begin position="289"/>
        <end position="395"/>
    </location>
</feature>
<name>A0AB34JJ63_PRYPA</name>
<dbReference type="Gene3D" id="3.20.20.80">
    <property type="entry name" value="Glycosidases"/>
    <property type="match status" value="1"/>
</dbReference>
<keyword evidence="3 4" id="KW-0326">Glycosidase</keyword>
<reference evidence="7 8" key="1">
    <citation type="journal article" date="2024" name="Science">
        <title>Giant polyketide synthase enzymes in the biosynthesis of giant marine polyether toxins.</title>
        <authorList>
            <person name="Fallon T.R."/>
            <person name="Shende V.V."/>
            <person name="Wierzbicki I.H."/>
            <person name="Pendleton A.L."/>
            <person name="Watervoot N.F."/>
            <person name="Auber R.P."/>
            <person name="Gonzalez D.J."/>
            <person name="Wisecaver J.H."/>
            <person name="Moore B.S."/>
        </authorList>
    </citation>
    <scope>NUCLEOTIDE SEQUENCE [LARGE SCALE GENOMIC DNA]</scope>
    <source>
        <strain evidence="7 8">12B1</strain>
    </source>
</reference>
<organism evidence="7 8">
    <name type="scientific">Prymnesium parvum</name>
    <name type="common">Toxic golden alga</name>
    <dbReference type="NCBI Taxonomy" id="97485"/>
    <lineage>
        <taxon>Eukaryota</taxon>
        <taxon>Haptista</taxon>
        <taxon>Haptophyta</taxon>
        <taxon>Prymnesiophyceae</taxon>
        <taxon>Prymnesiales</taxon>
        <taxon>Prymnesiaceae</taxon>
        <taxon>Prymnesium</taxon>
    </lineage>
</organism>
<dbReference type="GO" id="GO:0004553">
    <property type="term" value="F:hydrolase activity, hydrolyzing O-glycosyl compounds"/>
    <property type="evidence" value="ECO:0007669"/>
    <property type="project" value="InterPro"/>
</dbReference>
<accession>A0AB34JJ63</accession>
<evidence type="ECO:0000313" key="8">
    <source>
        <dbReference type="Proteomes" id="UP001515480"/>
    </source>
</evidence>
<dbReference type="InterPro" id="IPR052066">
    <property type="entry name" value="Glycosphingolipid_Hydrolases"/>
</dbReference>
<dbReference type="InterPro" id="IPR017853">
    <property type="entry name" value="GH"/>
</dbReference>
<dbReference type="InterPro" id="IPR001547">
    <property type="entry name" value="Glyco_hydro_5"/>
</dbReference>